<evidence type="ECO:0000256" key="2">
    <source>
        <dbReference type="PROSITE-ProRule" id="PRU00626"/>
    </source>
</evidence>
<dbReference type="PANTHER" id="PTHR40065">
    <property type="entry name" value="RNA-BINDING PROTEIN YHBY"/>
    <property type="match status" value="1"/>
</dbReference>
<dbReference type="AlphaFoldDB" id="A0A9D2KFR5"/>
<dbReference type="EMBL" id="DXAJ01000031">
    <property type="protein sequence ID" value="HJA02102.1"/>
    <property type="molecule type" value="Genomic_DNA"/>
</dbReference>
<evidence type="ECO:0000313" key="4">
    <source>
        <dbReference type="EMBL" id="HJA02102.1"/>
    </source>
</evidence>
<name>A0A9D2KFR5_9FIRM</name>
<accession>A0A9D2KFR5</accession>
<protein>
    <submittedName>
        <fullName evidence="4">YhbY family RNA-binding protein</fullName>
    </submittedName>
</protein>
<dbReference type="SUPFAM" id="SSF75471">
    <property type="entry name" value="YhbY-like"/>
    <property type="match status" value="1"/>
</dbReference>
<dbReference type="InterPro" id="IPR035920">
    <property type="entry name" value="YhbY-like_sf"/>
</dbReference>
<sequence>MTSKQRSNLKSIAATLKPIAQVGKEGVSGNLLKSLSDALEAHELIKLNLLPASGEDEDALAASIASALSAEVVIVIGRRAVLYRRSSREGFDHIKF</sequence>
<dbReference type="Gene3D" id="3.30.110.60">
    <property type="entry name" value="YhbY-like"/>
    <property type="match status" value="1"/>
</dbReference>
<dbReference type="Pfam" id="PF01985">
    <property type="entry name" value="CRS1_YhbY"/>
    <property type="match status" value="1"/>
</dbReference>
<dbReference type="Proteomes" id="UP000824221">
    <property type="component" value="Unassembled WGS sequence"/>
</dbReference>
<dbReference type="GO" id="GO:0003723">
    <property type="term" value="F:RNA binding"/>
    <property type="evidence" value="ECO:0007669"/>
    <property type="project" value="UniProtKB-UniRule"/>
</dbReference>
<gene>
    <name evidence="4" type="ORF">H9797_01805</name>
</gene>
<dbReference type="PROSITE" id="PS51295">
    <property type="entry name" value="CRM"/>
    <property type="match status" value="1"/>
</dbReference>
<dbReference type="SMART" id="SM01103">
    <property type="entry name" value="CRS1_YhbY"/>
    <property type="match status" value="1"/>
</dbReference>
<reference evidence="4" key="2">
    <citation type="submission" date="2021-04" db="EMBL/GenBank/DDBJ databases">
        <authorList>
            <person name="Gilroy R."/>
        </authorList>
    </citation>
    <scope>NUCLEOTIDE SEQUENCE</scope>
    <source>
        <strain evidence="4">CHK156-179</strain>
    </source>
</reference>
<organism evidence="4 5">
    <name type="scientific">Candidatus Gallimonas gallistercoris</name>
    <dbReference type="NCBI Taxonomy" id="2838602"/>
    <lineage>
        <taxon>Bacteria</taxon>
        <taxon>Bacillati</taxon>
        <taxon>Bacillota</taxon>
        <taxon>Clostridia</taxon>
        <taxon>Candidatus Gallimonas</taxon>
    </lineage>
</organism>
<evidence type="ECO:0000256" key="1">
    <source>
        <dbReference type="ARBA" id="ARBA00022884"/>
    </source>
</evidence>
<dbReference type="PANTHER" id="PTHR40065:SF3">
    <property type="entry name" value="RNA-BINDING PROTEIN YHBY"/>
    <property type="match status" value="1"/>
</dbReference>
<proteinExistence type="predicted"/>
<comment type="caution">
    <text evidence="4">The sequence shown here is derived from an EMBL/GenBank/DDBJ whole genome shotgun (WGS) entry which is preliminary data.</text>
</comment>
<evidence type="ECO:0000313" key="5">
    <source>
        <dbReference type="Proteomes" id="UP000824221"/>
    </source>
</evidence>
<keyword evidence="1 2" id="KW-0694">RNA-binding</keyword>
<dbReference type="InterPro" id="IPR001890">
    <property type="entry name" value="RNA-binding_CRM"/>
</dbReference>
<evidence type="ECO:0000259" key="3">
    <source>
        <dbReference type="PROSITE" id="PS51295"/>
    </source>
</evidence>
<reference evidence="4" key="1">
    <citation type="journal article" date="2021" name="PeerJ">
        <title>Extensive microbial diversity within the chicken gut microbiome revealed by metagenomics and culture.</title>
        <authorList>
            <person name="Gilroy R."/>
            <person name="Ravi A."/>
            <person name="Getino M."/>
            <person name="Pursley I."/>
            <person name="Horton D.L."/>
            <person name="Alikhan N.F."/>
            <person name="Baker D."/>
            <person name="Gharbi K."/>
            <person name="Hall N."/>
            <person name="Watson M."/>
            <person name="Adriaenssens E.M."/>
            <person name="Foster-Nyarko E."/>
            <person name="Jarju S."/>
            <person name="Secka A."/>
            <person name="Antonio M."/>
            <person name="Oren A."/>
            <person name="Chaudhuri R.R."/>
            <person name="La Ragione R."/>
            <person name="Hildebrand F."/>
            <person name="Pallen M.J."/>
        </authorList>
    </citation>
    <scope>NUCLEOTIDE SEQUENCE</scope>
    <source>
        <strain evidence="4">CHK156-179</strain>
    </source>
</reference>
<feature type="domain" description="CRM" evidence="3">
    <location>
        <begin position="1"/>
        <end position="95"/>
    </location>
</feature>
<dbReference type="InterPro" id="IPR051925">
    <property type="entry name" value="RNA-binding_domain"/>
</dbReference>